<feature type="region of interest" description="Disordered" evidence="1">
    <location>
        <begin position="124"/>
        <end position="162"/>
    </location>
</feature>
<comment type="caution">
    <text evidence="2">The sequence shown here is derived from an EMBL/GenBank/DDBJ whole genome shotgun (WGS) entry which is preliminary data.</text>
</comment>
<sequence>MDPETPEKSTSAWTDEAKLTEVTPSQFQFLLRVVAQLKEDGRSIKWEKINLPGRTPKSLMHMWAKINKQIAEFETAERDGEPTPVKTPRKRGPQLAKKKTPKAIGLDNGAVDDEFDIKKELLKKRGAEKLGDEEPTAATKRAKVKPEANDDVRVKKESAIQG</sequence>
<accession>G9P0F4</accession>
<evidence type="ECO:0000313" key="2">
    <source>
        <dbReference type="EMBL" id="EHK43145.1"/>
    </source>
</evidence>
<proteinExistence type="predicted"/>
<dbReference type="HOGENOM" id="CLU_107684_1_0_1"/>
<protein>
    <submittedName>
        <fullName evidence="2">Uncharacterized protein</fullName>
    </submittedName>
</protein>
<dbReference type="EMBL" id="ABDG02000026">
    <property type="protein sequence ID" value="EHK43145.1"/>
    <property type="molecule type" value="Genomic_DNA"/>
</dbReference>
<evidence type="ECO:0000256" key="1">
    <source>
        <dbReference type="SAM" id="MobiDB-lite"/>
    </source>
</evidence>
<organism evidence="2 3">
    <name type="scientific">Hypocrea atroviridis (strain ATCC 20476 / IMI 206040)</name>
    <name type="common">Trichoderma atroviride</name>
    <dbReference type="NCBI Taxonomy" id="452589"/>
    <lineage>
        <taxon>Eukaryota</taxon>
        <taxon>Fungi</taxon>
        <taxon>Dikarya</taxon>
        <taxon>Ascomycota</taxon>
        <taxon>Pezizomycotina</taxon>
        <taxon>Sordariomycetes</taxon>
        <taxon>Hypocreomycetidae</taxon>
        <taxon>Hypocreales</taxon>
        <taxon>Hypocreaceae</taxon>
        <taxon>Trichoderma</taxon>
    </lineage>
</organism>
<dbReference type="Proteomes" id="UP000005426">
    <property type="component" value="Unassembled WGS sequence"/>
</dbReference>
<dbReference type="InterPro" id="IPR001005">
    <property type="entry name" value="SANT/Myb"/>
</dbReference>
<dbReference type="eggNOG" id="ENOG502T64E">
    <property type="taxonomic scope" value="Eukaryota"/>
</dbReference>
<feature type="compositionally biased region" description="Basic and acidic residues" evidence="1">
    <location>
        <begin position="144"/>
        <end position="162"/>
    </location>
</feature>
<feature type="compositionally biased region" description="Basic residues" evidence="1">
    <location>
        <begin position="87"/>
        <end position="101"/>
    </location>
</feature>
<name>G9P0F4_HYPAI</name>
<dbReference type="AlphaFoldDB" id="G9P0F4"/>
<evidence type="ECO:0000313" key="3">
    <source>
        <dbReference type="Proteomes" id="UP000005426"/>
    </source>
</evidence>
<feature type="region of interest" description="Disordered" evidence="1">
    <location>
        <begin position="75"/>
        <end position="108"/>
    </location>
</feature>
<keyword evidence="3" id="KW-1185">Reference proteome</keyword>
<dbReference type="OrthoDB" id="4848529at2759"/>
<reference evidence="2 3" key="1">
    <citation type="journal article" date="2011" name="Genome Biol.">
        <title>Comparative genome sequence analysis underscores mycoparasitism as the ancestral life style of Trichoderma.</title>
        <authorList>
            <person name="Kubicek C.P."/>
            <person name="Herrera-Estrella A."/>
            <person name="Seidl-Seiboth V."/>
            <person name="Martinez D.A."/>
            <person name="Druzhinina I.S."/>
            <person name="Thon M."/>
            <person name="Zeilinger S."/>
            <person name="Casas-Flores S."/>
            <person name="Horwitz B.A."/>
            <person name="Mukherjee P.K."/>
            <person name="Mukherjee M."/>
            <person name="Kredics L."/>
            <person name="Alcaraz L.D."/>
            <person name="Aerts A."/>
            <person name="Antal Z."/>
            <person name="Atanasova L."/>
            <person name="Cervantes-Badillo M.G."/>
            <person name="Challacombe J."/>
            <person name="Chertkov O."/>
            <person name="McCluskey K."/>
            <person name="Coulpier F."/>
            <person name="Deshpande N."/>
            <person name="von Doehren H."/>
            <person name="Ebbole D.J."/>
            <person name="Esquivel-Naranjo E.U."/>
            <person name="Fekete E."/>
            <person name="Flipphi M."/>
            <person name="Glaser F."/>
            <person name="Gomez-Rodriguez E.Y."/>
            <person name="Gruber S."/>
            <person name="Han C."/>
            <person name="Henrissat B."/>
            <person name="Hermosa R."/>
            <person name="Hernandez-Onate M."/>
            <person name="Karaffa L."/>
            <person name="Kosti I."/>
            <person name="Le Crom S."/>
            <person name="Lindquist E."/>
            <person name="Lucas S."/>
            <person name="Luebeck M."/>
            <person name="Luebeck P.S."/>
            <person name="Margeot A."/>
            <person name="Metz B."/>
            <person name="Misra M."/>
            <person name="Nevalainen H."/>
            <person name="Omann M."/>
            <person name="Packer N."/>
            <person name="Perrone G."/>
            <person name="Uresti-Rivera E.E."/>
            <person name="Salamov A."/>
            <person name="Schmoll M."/>
            <person name="Seiboth B."/>
            <person name="Shapiro H."/>
            <person name="Sukno S."/>
            <person name="Tamayo-Ramos J.A."/>
            <person name="Tisch D."/>
            <person name="Wiest A."/>
            <person name="Wilkinson H.H."/>
            <person name="Zhang M."/>
            <person name="Coutinho P.M."/>
            <person name="Kenerley C.M."/>
            <person name="Monte E."/>
            <person name="Baker S.E."/>
            <person name="Grigoriev I.V."/>
        </authorList>
    </citation>
    <scope>NUCLEOTIDE SEQUENCE [LARGE SCALE GENOMIC DNA]</scope>
    <source>
        <strain evidence="3">ATCC 20476 / IMI 206040</strain>
    </source>
</reference>
<dbReference type="CDD" id="cd00167">
    <property type="entry name" value="SANT"/>
    <property type="match status" value="1"/>
</dbReference>
<gene>
    <name evidence="2" type="ORF">TRIATDRAFT_86022</name>
</gene>
<dbReference type="OMA" id="WTKINKQ"/>